<comment type="similarity">
    <text evidence="1">Belongs to the 5'(3')-deoxyribonucleotidase family.</text>
</comment>
<dbReference type="GO" id="GO:0008253">
    <property type="term" value="F:5'-nucleotidase activity"/>
    <property type="evidence" value="ECO:0007669"/>
    <property type="project" value="InterPro"/>
</dbReference>
<gene>
    <name evidence="3" type="ORF">BDD14_3176</name>
</gene>
<proteinExistence type="inferred from homology"/>
<reference evidence="3 4" key="1">
    <citation type="submission" date="2019-02" db="EMBL/GenBank/DDBJ databases">
        <title>Genomic Encyclopedia of Archaeal and Bacterial Type Strains, Phase II (KMG-II): from individual species to whole genera.</title>
        <authorList>
            <person name="Goeker M."/>
        </authorList>
    </citation>
    <scope>NUCLEOTIDE SEQUENCE [LARGE SCALE GENOMIC DNA]</scope>
    <source>
        <strain evidence="3 4">DSM 18101</strain>
    </source>
</reference>
<dbReference type="SFLD" id="SFLDG01146">
    <property type="entry name" value="C1.2.2"/>
    <property type="match status" value="1"/>
</dbReference>
<evidence type="ECO:0000313" key="3">
    <source>
        <dbReference type="EMBL" id="RZU41650.1"/>
    </source>
</evidence>
<dbReference type="RefSeq" id="WP_341273309.1">
    <property type="nucleotide sequence ID" value="NZ_SHKW01000001.1"/>
</dbReference>
<dbReference type="Gene3D" id="1.10.40.40">
    <property type="entry name" value="Deoxyribonucleotidase, domain 2"/>
    <property type="match status" value="1"/>
</dbReference>
<comment type="caution">
    <text evidence="3">The sequence shown here is derived from an EMBL/GenBank/DDBJ whole genome shotgun (WGS) entry which is preliminary data.</text>
</comment>
<dbReference type="Pfam" id="PF06941">
    <property type="entry name" value="NT5C"/>
    <property type="match status" value="1"/>
</dbReference>
<dbReference type="PANTHER" id="PTHR16504">
    <property type="entry name" value="5'(3')-DEOXYRIBONUCLEOTIDASE"/>
    <property type="match status" value="1"/>
</dbReference>
<evidence type="ECO:0000256" key="1">
    <source>
        <dbReference type="ARBA" id="ARBA00009589"/>
    </source>
</evidence>
<feature type="active site" description="Nucleophile" evidence="2">
    <location>
        <position position="7"/>
    </location>
</feature>
<dbReference type="InterPro" id="IPR010708">
    <property type="entry name" value="5'(3')-deoxyribonucleotidase"/>
</dbReference>
<dbReference type="GO" id="GO:0009223">
    <property type="term" value="P:pyrimidine deoxyribonucleotide catabolic process"/>
    <property type="evidence" value="ECO:0007669"/>
    <property type="project" value="TreeGrafter"/>
</dbReference>
<dbReference type="SUPFAM" id="SSF56784">
    <property type="entry name" value="HAD-like"/>
    <property type="match status" value="1"/>
</dbReference>
<dbReference type="EMBL" id="SHKW01000001">
    <property type="protein sequence ID" value="RZU41650.1"/>
    <property type="molecule type" value="Genomic_DNA"/>
</dbReference>
<name>A0A4Q7YVF4_9BACT</name>
<dbReference type="SFLD" id="SFLDS00003">
    <property type="entry name" value="Haloacid_Dehalogenase"/>
    <property type="match status" value="1"/>
</dbReference>
<evidence type="ECO:0000313" key="4">
    <source>
        <dbReference type="Proteomes" id="UP000292958"/>
    </source>
</evidence>
<dbReference type="AlphaFoldDB" id="A0A4Q7YVF4"/>
<dbReference type="PANTHER" id="PTHR16504:SF4">
    <property type="entry name" value="5'(3')-DEOXYRIBONUCLEOTIDASE"/>
    <property type="match status" value="1"/>
</dbReference>
<dbReference type="Proteomes" id="UP000292958">
    <property type="component" value="Unassembled WGS sequence"/>
</dbReference>
<dbReference type="Gene3D" id="3.40.50.1000">
    <property type="entry name" value="HAD superfamily/HAD-like"/>
    <property type="match status" value="1"/>
</dbReference>
<dbReference type="InterPro" id="IPR036412">
    <property type="entry name" value="HAD-like_sf"/>
</dbReference>
<accession>A0A4Q7YVF4</accession>
<feature type="active site" description="Proton donor" evidence="2">
    <location>
        <position position="9"/>
    </location>
</feature>
<organism evidence="3 4">
    <name type="scientific">Edaphobacter modestus</name>
    <dbReference type="NCBI Taxonomy" id="388466"/>
    <lineage>
        <taxon>Bacteria</taxon>
        <taxon>Pseudomonadati</taxon>
        <taxon>Acidobacteriota</taxon>
        <taxon>Terriglobia</taxon>
        <taxon>Terriglobales</taxon>
        <taxon>Acidobacteriaceae</taxon>
        <taxon>Edaphobacter</taxon>
    </lineage>
</organism>
<dbReference type="InterPro" id="IPR023214">
    <property type="entry name" value="HAD_sf"/>
</dbReference>
<sequence length="175" mass="20536">MKRICVDMDEVMADALGEHLLRYNRDHDEELTLDDLHGKALWEVVSIDRHNALESYLRSEDFFEGLAVMPESQRVMRLLQQKYEVFIATAAMEVPTSFHQKFRWLERHFPFISPSHIVYCGDKGILNADFLIDDNPRQLRRFKGEGILFTSPHNIAVKGFRRVNDWLDVEKLFLG</sequence>
<evidence type="ECO:0000256" key="2">
    <source>
        <dbReference type="PIRSR" id="PIRSR610708-1"/>
    </source>
</evidence>
<dbReference type="SFLD" id="SFLDG01126">
    <property type="entry name" value="C1.2:_Nucleotidase_Like"/>
    <property type="match status" value="1"/>
</dbReference>
<keyword evidence="4" id="KW-1185">Reference proteome</keyword>
<protein>
    <submittedName>
        <fullName evidence="3">5'(3')-deoxyribonucleotidase</fullName>
    </submittedName>
</protein>